<protein>
    <submittedName>
        <fullName evidence="2">Endonuclease</fullName>
    </submittedName>
</protein>
<keyword evidence="3" id="KW-1185">Reference proteome</keyword>
<dbReference type="InterPro" id="IPR036691">
    <property type="entry name" value="Endo/exonu/phosph_ase_sf"/>
</dbReference>
<gene>
    <name evidence="2" type="ORF">Aau02nite_20300</name>
</gene>
<organism evidence="2 3">
    <name type="scientific">Actinoplanes auranticolor</name>
    <dbReference type="NCBI Taxonomy" id="47988"/>
    <lineage>
        <taxon>Bacteria</taxon>
        <taxon>Bacillati</taxon>
        <taxon>Actinomycetota</taxon>
        <taxon>Actinomycetes</taxon>
        <taxon>Micromonosporales</taxon>
        <taxon>Micromonosporaceae</taxon>
        <taxon>Actinoplanes</taxon>
    </lineage>
</organism>
<keyword evidence="2" id="KW-0255">Endonuclease</keyword>
<proteinExistence type="predicted"/>
<keyword evidence="2" id="KW-0378">Hydrolase</keyword>
<dbReference type="InterPro" id="IPR005135">
    <property type="entry name" value="Endo/exonuclease/phosphatase"/>
</dbReference>
<comment type="caution">
    <text evidence="2">The sequence shown here is derived from an EMBL/GenBank/DDBJ whole genome shotgun (WGS) entry which is preliminary data.</text>
</comment>
<dbReference type="SUPFAM" id="SSF56219">
    <property type="entry name" value="DNase I-like"/>
    <property type="match status" value="1"/>
</dbReference>
<accession>A0A919VJW2</accession>
<dbReference type="Gene3D" id="3.60.10.10">
    <property type="entry name" value="Endonuclease/exonuclease/phosphatase"/>
    <property type="match status" value="1"/>
</dbReference>
<dbReference type="GO" id="GO:0004519">
    <property type="term" value="F:endonuclease activity"/>
    <property type="evidence" value="ECO:0007669"/>
    <property type="project" value="UniProtKB-KW"/>
</dbReference>
<evidence type="ECO:0000313" key="3">
    <source>
        <dbReference type="Proteomes" id="UP000681340"/>
    </source>
</evidence>
<dbReference type="AlphaFoldDB" id="A0A919VJW2"/>
<keyword evidence="2" id="KW-0540">Nuclease</keyword>
<evidence type="ECO:0000313" key="2">
    <source>
        <dbReference type="EMBL" id="GIM65866.1"/>
    </source>
</evidence>
<feature type="domain" description="Endonuclease/exonuclease/phosphatase" evidence="1">
    <location>
        <begin position="56"/>
        <end position="395"/>
    </location>
</feature>
<dbReference type="EMBL" id="BOQL01000018">
    <property type="protein sequence ID" value="GIM65866.1"/>
    <property type="molecule type" value="Genomic_DNA"/>
</dbReference>
<dbReference type="Proteomes" id="UP000681340">
    <property type="component" value="Unassembled WGS sequence"/>
</dbReference>
<dbReference type="Pfam" id="PF03372">
    <property type="entry name" value="Exo_endo_phos"/>
    <property type="match status" value="1"/>
</dbReference>
<evidence type="ECO:0000259" key="1">
    <source>
        <dbReference type="Pfam" id="PF03372"/>
    </source>
</evidence>
<sequence length="410" mass="45625">MAALLGTALLGGSPAQAARRDDSVRFATYNLSLNRPTEGLLREQLANPDVDDVYRRQARNVAEVIQRSRPDVVLINEFDYDPVAARLFADNFLAVSQNGAPAQRYPYRYVAPSNTGVASGFDLNDNGIVDTTPGDQAYGDDSYGFGLFPGQYGMVVYSKYPIDIRGVRTFQQFKWRDMPGNAMPVDFHSPQEQAALRLSSKSHWDVPIKARGRTVHFLVSHPTPPTFDGPEDRNGRRNHDEIRFWVDYVTPRASSYIYDDKGRRGGLRAGQNFVIAGDQNADPYDGDSYRNAIRQLTEHPLINARTFPSSAGAVEASARQAGANLTHRGDPRFDTADFADTAPGNLHADYVLPRAGNRIVRSGVFWPVQADPLSRLTGVFDPQWSPVNGFPTSDHRLVWTDLVLPRHPRH</sequence>
<reference evidence="2" key="1">
    <citation type="submission" date="2021-03" db="EMBL/GenBank/DDBJ databases">
        <title>Whole genome shotgun sequence of Actinoplanes auranticolor NBRC 12245.</title>
        <authorList>
            <person name="Komaki H."/>
            <person name="Tamura T."/>
        </authorList>
    </citation>
    <scope>NUCLEOTIDE SEQUENCE</scope>
    <source>
        <strain evidence="2">NBRC 12245</strain>
    </source>
</reference>
<name>A0A919VJW2_9ACTN</name>